<organism evidence="2 3">
    <name type="scientific">Streptosporangium oxazolinicum</name>
    <dbReference type="NCBI Taxonomy" id="909287"/>
    <lineage>
        <taxon>Bacteria</taxon>
        <taxon>Bacillati</taxon>
        <taxon>Actinomycetota</taxon>
        <taxon>Actinomycetes</taxon>
        <taxon>Streptosporangiales</taxon>
        <taxon>Streptosporangiaceae</taxon>
        <taxon>Streptosporangium</taxon>
    </lineage>
</organism>
<dbReference type="InterPro" id="IPR003812">
    <property type="entry name" value="Fido"/>
</dbReference>
<dbReference type="EMBL" id="BAABAQ010000006">
    <property type="protein sequence ID" value="GAA4193426.1"/>
    <property type="molecule type" value="Genomic_DNA"/>
</dbReference>
<dbReference type="InterPro" id="IPR036597">
    <property type="entry name" value="Fido-like_dom_sf"/>
</dbReference>
<evidence type="ECO:0000259" key="1">
    <source>
        <dbReference type="PROSITE" id="PS51459"/>
    </source>
</evidence>
<dbReference type="Proteomes" id="UP001501251">
    <property type="component" value="Unassembled WGS sequence"/>
</dbReference>
<dbReference type="Pfam" id="PF02661">
    <property type="entry name" value="Fic"/>
    <property type="match status" value="1"/>
</dbReference>
<dbReference type="RefSeq" id="WP_344919096.1">
    <property type="nucleotide sequence ID" value="NZ_BAABAQ010000006.1"/>
</dbReference>
<protein>
    <submittedName>
        <fullName evidence="2">Fic family protein</fullName>
    </submittedName>
</protein>
<reference evidence="3" key="1">
    <citation type="journal article" date="2019" name="Int. J. Syst. Evol. Microbiol.">
        <title>The Global Catalogue of Microorganisms (GCM) 10K type strain sequencing project: providing services to taxonomists for standard genome sequencing and annotation.</title>
        <authorList>
            <consortium name="The Broad Institute Genomics Platform"/>
            <consortium name="The Broad Institute Genome Sequencing Center for Infectious Disease"/>
            <person name="Wu L."/>
            <person name="Ma J."/>
        </authorList>
    </citation>
    <scope>NUCLEOTIDE SEQUENCE [LARGE SCALE GENOMIC DNA]</scope>
    <source>
        <strain evidence="3">JCM 17388</strain>
    </source>
</reference>
<dbReference type="InterPro" id="IPR040198">
    <property type="entry name" value="Fido_containing"/>
</dbReference>
<sequence length="393" mass="44581">MVRQHSETHPWIAFDFDPREQLGFRTWMLLGEVLSKCGHIAGAPLQPSLADELNQIFLSKSAHATTRIEGNTLSENEVLQRVRHQLDLPPSLEYLGQEVDNIVAAYSLIEADLRDGKSLALTRERIEELNRLVLHKVPDAEKVAPGEIRTESVLVGSYRGAPPEDCGYLLDQLCKWLRVICKVAGEELRQPAAILSALLAHLYIAWIHPFRDGNGRTARLVEYQLLLHAGVPILAAHLPANFYMRTRTRYYQVLQESSQSPYDPNGFLFYALQGFVDELREQVKTIQMQQLTVAWINFVHETVPDSHTASSVRQRHLVLDLPADRWTSISKIPEVSTRLAAEYAGKTRRTVSRDVNALEDLGLILKVRGNVRPFVEQMRAFLPFRAQHEDVAD</sequence>
<dbReference type="PANTHER" id="PTHR13504">
    <property type="entry name" value="FIDO DOMAIN-CONTAINING PROTEIN DDB_G0283145"/>
    <property type="match status" value="1"/>
</dbReference>
<dbReference type="PANTHER" id="PTHR13504:SF38">
    <property type="entry name" value="FIDO DOMAIN-CONTAINING PROTEIN"/>
    <property type="match status" value="1"/>
</dbReference>
<name>A0ABP8AY58_9ACTN</name>
<proteinExistence type="predicted"/>
<accession>A0ABP8AY58</accession>
<dbReference type="PROSITE" id="PS51459">
    <property type="entry name" value="FIDO"/>
    <property type="match status" value="1"/>
</dbReference>
<feature type="domain" description="Fido" evidence="1">
    <location>
        <begin position="121"/>
        <end position="273"/>
    </location>
</feature>
<dbReference type="SUPFAM" id="SSF140931">
    <property type="entry name" value="Fic-like"/>
    <property type="match status" value="1"/>
</dbReference>
<gene>
    <name evidence="2" type="ORF">GCM10022252_36300</name>
</gene>
<comment type="caution">
    <text evidence="2">The sequence shown here is derived from an EMBL/GenBank/DDBJ whole genome shotgun (WGS) entry which is preliminary data.</text>
</comment>
<keyword evidence="3" id="KW-1185">Reference proteome</keyword>
<dbReference type="Gene3D" id="1.10.3290.10">
    <property type="entry name" value="Fido-like domain"/>
    <property type="match status" value="1"/>
</dbReference>
<evidence type="ECO:0000313" key="2">
    <source>
        <dbReference type="EMBL" id="GAA4193426.1"/>
    </source>
</evidence>
<evidence type="ECO:0000313" key="3">
    <source>
        <dbReference type="Proteomes" id="UP001501251"/>
    </source>
</evidence>